<accession>A0A1M6A2Z4</accession>
<evidence type="ECO:0000313" key="2">
    <source>
        <dbReference type="EMBL" id="SHI30884.1"/>
    </source>
</evidence>
<keyword evidence="3" id="KW-1185">Reference proteome</keyword>
<reference evidence="2 3" key="1">
    <citation type="submission" date="2016-11" db="EMBL/GenBank/DDBJ databases">
        <authorList>
            <person name="Jaros S."/>
            <person name="Januszkiewicz K."/>
            <person name="Wedrychowicz H."/>
        </authorList>
    </citation>
    <scope>NUCLEOTIDE SEQUENCE [LARGE SCALE GENOMIC DNA]</scope>
    <source>
        <strain evidence="2 3">DSM 21425</strain>
    </source>
</reference>
<evidence type="ECO:0000313" key="3">
    <source>
        <dbReference type="Proteomes" id="UP000184225"/>
    </source>
</evidence>
<feature type="transmembrane region" description="Helical" evidence="1">
    <location>
        <begin position="34"/>
        <end position="54"/>
    </location>
</feature>
<sequence length="96" mass="11525">MKTIKTITKIIWIILLVLMVITLFMGGFMPLFSIAFGFLFLYYLIIYILILVFYNQTQKTYKYFICLLLIIPIIFTLIDFETFFDFLLQTVHLDMK</sequence>
<dbReference type="STRING" id="579105.SAMN04488096_10142"/>
<organism evidence="2 3">
    <name type="scientific">Mesonia phycicola</name>
    <dbReference type="NCBI Taxonomy" id="579105"/>
    <lineage>
        <taxon>Bacteria</taxon>
        <taxon>Pseudomonadati</taxon>
        <taxon>Bacteroidota</taxon>
        <taxon>Flavobacteriia</taxon>
        <taxon>Flavobacteriales</taxon>
        <taxon>Flavobacteriaceae</taxon>
        <taxon>Mesonia</taxon>
    </lineage>
</organism>
<keyword evidence="1" id="KW-0812">Transmembrane</keyword>
<protein>
    <submittedName>
        <fullName evidence="2">Uncharacterized protein</fullName>
    </submittedName>
</protein>
<dbReference type="AlphaFoldDB" id="A0A1M6A2Z4"/>
<gene>
    <name evidence="2" type="ORF">SAMN04488096_10142</name>
</gene>
<name>A0A1M6A2Z4_9FLAO</name>
<feature type="transmembrane region" description="Helical" evidence="1">
    <location>
        <begin position="7"/>
        <end position="28"/>
    </location>
</feature>
<dbReference type="Proteomes" id="UP000184225">
    <property type="component" value="Unassembled WGS sequence"/>
</dbReference>
<evidence type="ECO:0000256" key="1">
    <source>
        <dbReference type="SAM" id="Phobius"/>
    </source>
</evidence>
<proteinExistence type="predicted"/>
<dbReference type="EMBL" id="FQYY01000001">
    <property type="protein sequence ID" value="SHI30884.1"/>
    <property type="molecule type" value="Genomic_DNA"/>
</dbReference>
<keyword evidence="1" id="KW-0472">Membrane</keyword>
<keyword evidence="1" id="KW-1133">Transmembrane helix</keyword>
<feature type="transmembrane region" description="Helical" evidence="1">
    <location>
        <begin position="61"/>
        <end position="78"/>
    </location>
</feature>